<feature type="region of interest" description="Disordered" evidence="2">
    <location>
        <begin position="440"/>
        <end position="519"/>
    </location>
</feature>
<feature type="compositionally biased region" description="Pro residues" evidence="2">
    <location>
        <begin position="474"/>
        <end position="493"/>
    </location>
</feature>
<proteinExistence type="predicted"/>
<dbReference type="GeneID" id="91092079"/>
<feature type="region of interest" description="Disordered" evidence="2">
    <location>
        <begin position="747"/>
        <end position="779"/>
    </location>
</feature>
<gene>
    <name evidence="3" type="ORF">L201_001407</name>
</gene>
<feature type="compositionally biased region" description="Basic and acidic residues" evidence="2">
    <location>
        <begin position="765"/>
        <end position="779"/>
    </location>
</feature>
<feature type="compositionally biased region" description="Basic and acidic residues" evidence="2">
    <location>
        <begin position="17"/>
        <end position="44"/>
    </location>
</feature>
<feature type="region of interest" description="Disordered" evidence="2">
    <location>
        <begin position="585"/>
        <end position="719"/>
    </location>
</feature>
<protein>
    <recommendedName>
        <fullName evidence="5">Peroxin-14</fullName>
    </recommendedName>
</protein>
<organism evidence="3 4">
    <name type="scientific">Kwoniella dendrophila CBS 6074</name>
    <dbReference type="NCBI Taxonomy" id="1295534"/>
    <lineage>
        <taxon>Eukaryota</taxon>
        <taxon>Fungi</taxon>
        <taxon>Dikarya</taxon>
        <taxon>Basidiomycota</taxon>
        <taxon>Agaricomycotina</taxon>
        <taxon>Tremellomycetes</taxon>
        <taxon>Tremellales</taxon>
        <taxon>Cryptococcaceae</taxon>
        <taxon>Kwoniella</taxon>
    </lineage>
</organism>
<sequence>MRWFTSCQPLSNSEQETIEHTQDGKEGARDSSKSKWREYEKNWEDPNGNWEGKIYVKKWSSNGWNSTDGKEDQLNEDHQTKARSSDDQYQQRPLPFFSSPLSRMNDENASSPALIKHENSDLQDILDNGQPPGQGRLHSRNMVILDTMIRSSYKAGYNDALKIKPFLPYSSTSTFIPNNDNNDVEPLPINSRDNSNYLWYLGGFTILITTGLLTYSISNRLKNVERGLEETLALISLRDKNDLNGLNKLNKEILGIRKLIEDNNNNYDNNNGTSNLKSIVSGIPPNKAIDNLNKKNIENVSLSLLKENIETMKNDFKKEFRMIAKDFNGNQNDLLKIKMSLENIQTCITPLTMMMNLKKTGNENSSTNSSTNLREIINRVSIETHNINDKINKLNNTLNRDLSGEISLNNQFLKNNSIKIDNIQNILSNLEKDVKELKDKSITTKSSRSKSGSGTSTSASSSTSTSSSSSENTPLPPPTPAPAPAPAPAPLPSSPAANHSSSPTSTSTATPSSASPYGNRLMNSIRLNVQPGATGLDTDIMPFSDIRKAIEGVKKSYLDDQSKTMQDDGKPEQITVEPKLVEIPDTLEEENGPKEGIQFSTPLDKVKNPYLASSLKRDSNDVDFNVNHSTLKNSVKKKNESNNDDDDSSNSPPPPPSGRSTKYSAGSNSNTTSSSAFRSKDQDSTTTSSSSSSRPSSFQTRVQSPRSQSTHQAQQRQHEHWWTFHSLPSSSSLGLNDQWRIKGFGWYQPSNSSSSSDTNKVHRSNAKDESNNRTSNEDRSIGAWAVSRVRRRFGDWPFH</sequence>
<feature type="compositionally biased region" description="Polar residues" evidence="2">
    <location>
        <begin position="698"/>
        <end position="715"/>
    </location>
</feature>
<evidence type="ECO:0008006" key="5">
    <source>
        <dbReference type="Google" id="ProtNLM"/>
    </source>
</evidence>
<feature type="compositionally biased region" description="Low complexity" evidence="2">
    <location>
        <begin position="684"/>
        <end position="697"/>
    </location>
</feature>
<evidence type="ECO:0000313" key="4">
    <source>
        <dbReference type="Proteomes" id="UP001355207"/>
    </source>
</evidence>
<dbReference type="AlphaFoldDB" id="A0AAX4JM92"/>
<feature type="compositionally biased region" description="Low complexity" evidence="2">
    <location>
        <begin position="664"/>
        <end position="676"/>
    </location>
</feature>
<name>A0AAX4JM92_9TREE</name>
<accession>A0AAX4JM92</accession>
<feature type="compositionally biased region" description="Polar residues" evidence="2">
    <location>
        <begin position="1"/>
        <end position="15"/>
    </location>
</feature>
<feature type="compositionally biased region" description="Basic and acidic residues" evidence="2">
    <location>
        <begin position="68"/>
        <end position="86"/>
    </location>
</feature>
<evidence type="ECO:0000256" key="1">
    <source>
        <dbReference type="SAM" id="Coils"/>
    </source>
</evidence>
<feature type="coiled-coil region" evidence="1">
    <location>
        <begin position="413"/>
        <end position="440"/>
    </location>
</feature>
<keyword evidence="4" id="KW-1185">Reference proteome</keyword>
<feature type="compositionally biased region" description="Polar residues" evidence="2">
    <location>
        <begin position="99"/>
        <end position="108"/>
    </location>
</feature>
<dbReference type="Proteomes" id="UP001355207">
    <property type="component" value="Chromosome 1"/>
</dbReference>
<evidence type="ECO:0000256" key="2">
    <source>
        <dbReference type="SAM" id="MobiDB-lite"/>
    </source>
</evidence>
<feature type="region of interest" description="Disordered" evidence="2">
    <location>
        <begin position="1"/>
        <end position="108"/>
    </location>
</feature>
<feature type="compositionally biased region" description="Low complexity" evidence="2">
    <location>
        <begin position="443"/>
        <end position="473"/>
    </location>
</feature>
<keyword evidence="1" id="KW-0175">Coiled coil</keyword>
<reference evidence="3 4" key="1">
    <citation type="submission" date="2024-01" db="EMBL/GenBank/DDBJ databases">
        <title>Comparative genomics of Cryptococcus and Kwoniella reveals pathogenesis evolution and contrasting modes of karyotype evolution via chromosome fusion or intercentromeric recombination.</title>
        <authorList>
            <person name="Coelho M.A."/>
            <person name="David-Palma M."/>
            <person name="Shea T."/>
            <person name="Bowers K."/>
            <person name="McGinley-Smith S."/>
            <person name="Mohammad A.W."/>
            <person name="Gnirke A."/>
            <person name="Yurkov A.M."/>
            <person name="Nowrousian M."/>
            <person name="Sun S."/>
            <person name="Cuomo C.A."/>
            <person name="Heitman J."/>
        </authorList>
    </citation>
    <scope>NUCLEOTIDE SEQUENCE [LARGE SCALE GENOMIC DNA]</scope>
    <source>
        <strain evidence="3 4">CBS 6074</strain>
    </source>
</reference>
<dbReference type="EMBL" id="CP144098">
    <property type="protein sequence ID" value="WWC86530.1"/>
    <property type="molecule type" value="Genomic_DNA"/>
</dbReference>
<evidence type="ECO:0000313" key="3">
    <source>
        <dbReference type="EMBL" id="WWC86530.1"/>
    </source>
</evidence>
<dbReference type="RefSeq" id="XP_066073293.1">
    <property type="nucleotide sequence ID" value="XM_066217196.1"/>
</dbReference>
<feature type="compositionally biased region" description="Low complexity" evidence="2">
    <location>
        <begin position="494"/>
        <end position="516"/>
    </location>
</feature>